<sequence length="105" mass="12173">MQGERGGEIPTNLKRRPLSNSTEFYSFSFDLSCIAETFILQMRFRVLVRTAQSSEQGKDAVQIEFEFANDVCLSNKNRLDYIIELIFDIGKDYSIDYMLKLILCL</sequence>
<accession>A0AAV6UYD3</accession>
<comment type="caution">
    <text evidence="1">The sequence shown here is derived from an EMBL/GenBank/DDBJ whole genome shotgun (WGS) entry which is preliminary data.</text>
</comment>
<proteinExistence type="predicted"/>
<evidence type="ECO:0000313" key="1">
    <source>
        <dbReference type="EMBL" id="KAG8188853.1"/>
    </source>
</evidence>
<protein>
    <submittedName>
        <fullName evidence="1">Uncharacterized protein</fullName>
    </submittedName>
</protein>
<keyword evidence="2" id="KW-1185">Reference proteome</keyword>
<evidence type="ECO:0000313" key="2">
    <source>
        <dbReference type="Proteomes" id="UP000827092"/>
    </source>
</evidence>
<dbReference type="AlphaFoldDB" id="A0AAV6UYD3"/>
<dbReference type="Proteomes" id="UP000827092">
    <property type="component" value="Unassembled WGS sequence"/>
</dbReference>
<organism evidence="1 2">
    <name type="scientific">Oedothorax gibbosus</name>
    <dbReference type="NCBI Taxonomy" id="931172"/>
    <lineage>
        <taxon>Eukaryota</taxon>
        <taxon>Metazoa</taxon>
        <taxon>Ecdysozoa</taxon>
        <taxon>Arthropoda</taxon>
        <taxon>Chelicerata</taxon>
        <taxon>Arachnida</taxon>
        <taxon>Araneae</taxon>
        <taxon>Araneomorphae</taxon>
        <taxon>Entelegynae</taxon>
        <taxon>Araneoidea</taxon>
        <taxon>Linyphiidae</taxon>
        <taxon>Erigoninae</taxon>
        <taxon>Oedothorax</taxon>
    </lineage>
</organism>
<dbReference type="EMBL" id="JAFNEN010000229">
    <property type="protein sequence ID" value="KAG8188853.1"/>
    <property type="molecule type" value="Genomic_DNA"/>
</dbReference>
<name>A0AAV6UYD3_9ARAC</name>
<gene>
    <name evidence="1" type="ORF">JTE90_004663</name>
</gene>
<reference evidence="1 2" key="1">
    <citation type="journal article" date="2022" name="Nat. Ecol. Evol.">
        <title>A masculinizing supergene underlies an exaggerated male reproductive morph in a spider.</title>
        <authorList>
            <person name="Hendrickx F."/>
            <person name="De Corte Z."/>
            <person name="Sonet G."/>
            <person name="Van Belleghem S.M."/>
            <person name="Kostlbacher S."/>
            <person name="Vangestel C."/>
        </authorList>
    </citation>
    <scope>NUCLEOTIDE SEQUENCE [LARGE SCALE GENOMIC DNA]</scope>
    <source>
        <strain evidence="1">W744_W776</strain>
    </source>
</reference>